<dbReference type="AlphaFoldDB" id="A0A835WN84"/>
<name>A0A835WN84_9CHLO</name>
<protein>
    <submittedName>
        <fullName evidence="2">Uncharacterized protein</fullName>
    </submittedName>
</protein>
<feature type="compositionally biased region" description="Low complexity" evidence="1">
    <location>
        <begin position="369"/>
        <end position="383"/>
    </location>
</feature>
<organism evidence="2 3">
    <name type="scientific">Chlamydomonas schloesseri</name>
    <dbReference type="NCBI Taxonomy" id="2026947"/>
    <lineage>
        <taxon>Eukaryota</taxon>
        <taxon>Viridiplantae</taxon>
        <taxon>Chlorophyta</taxon>
        <taxon>core chlorophytes</taxon>
        <taxon>Chlorophyceae</taxon>
        <taxon>CS clade</taxon>
        <taxon>Chlamydomonadales</taxon>
        <taxon>Chlamydomonadaceae</taxon>
        <taxon>Chlamydomonas</taxon>
    </lineage>
</organism>
<feature type="region of interest" description="Disordered" evidence="1">
    <location>
        <begin position="452"/>
        <end position="540"/>
    </location>
</feature>
<keyword evidence="3" id="KW-1185">Reference proteome</keyword>
<gene>
    <name evidence="2" type="ORF">HYH02_005067</name>
</gene>
<feature type="compositionally biased region" description="Gly residues" evidence="1">
    <location>
        <begin position="455"/>
        <end position="476"/>
    </location>
</feature>
<feature type="region of interest" description="Disordered" evidence="1">
    <location>
        <begin position="168"/>
        <end position="187"/>
    </location>
</feature>
<feature type="region of interest" description="Disordered" evidence="1">
    <location>
        <begin position="1"/>
        <end position="66"/>
    </location>
</feature>
<evidence type="ECO:0000313" key="3">
    <source>
        <dbReference type="Proteomes" id="UP000613740"/>
    </source>
</evidence>
<feature type="region of interest" description="Disordered" evidence="1">
    <location>
        <begin position="250"/>
        <end position="300"/>
    </location>
</feature>
<reference evidence="2" key="1">
    <citation type="journal article" date="2020" name="bioRxiv">
        <title>Comparative genomics of Chlamydomonas.</title>
        <authorList>
            <person name="Craig R.J."/>
            <person name="Hasan A.R."/>
            <person name="Ness R.W."/>
            <person name="Keightley P.D."/>
        </authorList>
    </citation>
    <scope>NUCLEOTIDE SEQUENCE</scope>
    <source>
        <strain evidence="2">CCAP 11/173</strain>
    </source>
</reference>
<comment type="caution">
    <text evidence="2">The sequence shown here is derived from an EMBL/GenBank/DDBJ whole genome shotgun (WGS) entry which is preliminary data.</text>
</comment>
<accession>A0A835WN84</accession>
<dbReference type="EMBL" id="JAEHOD010000011">
    <property type="protein sequence ID" value="KAG2450566.1"/>
    <property type="molecule type" value="Genomic_DNA"/>
</dbReference>
<evidence type="ECO:0000313" key="2">
    <source>
        <dbReference type="EMBL" id="KAG2450566.1"/>
    </source>
</evidence>
<proteinExistence type="predicted"/>
<feature type="region of interest" description="Disordered" evidence="1">
    <location>
        <begin position="317"/>
        <end position="440"/>
    </location>
</feature>
<feature type="compositionally biased region" description="Low complexity" evidence="1">
    <location>
        <begin position="501"/>
        <end position="532"/>
    </location>
</feature>
<feature type="compositionally biased region" description="Low complexity" evidence="1">
    <location>
        <begin position="324"/>
        <end position="359"/>
    </location>
</feature>
<feature type="compositionally biased region" description="Low complexity" evidence="1">
    <location>
        <begin position="173"/>
        <end position="187"/>
    </location>
</feature>
<sequence length="540" mass="51882">MDGAVDQDAPPLAQRVRNARSLKELPLHPTPPPPPPHQPTQLQPCPPLQHLPPPQRRPSIGQNGCAHECGGDAAGVEEQVRHSAPLASLVRPAPLSREGSLRASAHGLCLAAVGDSSYSGSLPAACRNAGSPAGGDAGAGSPSGGVGGEGFGVHRPRPPPLMLVPGGHFQGHPAAGGSPSGSGALPLPRLPLRSRTHGHSSVAGYVTAGAGASAGSASGADGAGLESWPEASFPSPVGVTGAYPSPKQIESPAAVPCTPRAYRPSSPGMGHSSSSSAAALAAAGSGAGPVPGGLPSPRNSTRLMRIRAQSNPGLAVLGGGSCGGSSPAGSGSGSPVVLSGSGAGAAGAAAQSPDLGLLALPPPGPPGAGPAAARSPRHSAAGYALGGLSPGGGSFRTRQHAQADSRLAQSSSWRSMQVPPPLPAAMGSLQGDAEQQEPAPAPMALPAHWRHEGAGLIGGGGSGGGGGSELGSGGGGEEAEGAAQPGNAGSTPGPLGPPPASGSGVRLAGALLGVAGEGVPVRNRGGLLPPLRGGRGNSWV</sequence>
<evidence type="ECO:0000256" key="1">
    <source>
        <dbReference type="SAM" id="MobiDB-lite"/>
    </source>
</evidence>
<feature type="compositionally biased region" description="Gly residues" evidence="1">
    <location>
        <begin position="384"/>
        <end position="394"/>
    </location>
</feature>
<dbReference type="Proteomes" id="UP000613740">
    <property type="component" value="Unassembled WGS sequence"/>
</dbReference>
<feature type="region of interest" description="Disordered" evidence="1">
    <location>
        <begin position="129"/>
        <end position="158"/>
    </location>
</feature>
<feature type="compositionally biased region" description="Low complexity" evidence="1">
    <location>
        <begin position="264"/>
        <end position="284"/>
    </location>
</feature>
<feature type="compositionally biased region" description="Gly residues" evidence="1">
    <location>
        <begin position="132"/>
        <end position="151"/>
    </location>
</feature>
<feature type="compositionally biased region" description="Pro residues" evidence="1">
    <location>
        <begin position="28"/>
        <end position="56"/>
    </location>
</feature>
<feature type="compositionally biased region" description="Low complexity" evidence="1">
    <location>
        <begin position="481"/>
        <end position="493"/>
    </location>
</feature>